<dbReference type="AlphaFoldDB" id="A0A160FSS4"/>
<organism evidence="1 2">
    <name type="scientific">Paraburkholderia phytofirmans OLGA172</name>
    <dbReference type="NCBI Taxonomy" id="1417228"/>
    <lineage>
        <taxon>Bacteria</taxon>
        <taxon>Pseudomonadati</taxon>
        <taxon>Pseudomonadota</taxon>
        <taxon>Betaproteobacteria</taxon>
        <taxon>Burkholderiales</taxon>
        <taxon>Burkholderiaceae</taxon>
        <taxon>Paraburkholderia</taxon>
    </lineage>
</organism>
<dbReference type="CDD" id="cd00586">
    <property type="entry name" value="4HBT"/>
    <property type="match status" value="1"/>
</dbReference>
<dbReference type="EMBL" id="CP014579">
    <property type="protein sequence ID" value="ANB76165.1"/>
    <property type="molecule type" value="Genomic_DNA"/>
</dbReference>
<gene>
    <name evidence="1" type="ORF">AYM40_28285</name>
</gene>
<dbReference type="Pfam" id="PF13279">
    <property type="entry name" value="4HBT_2"/>
    <property type="match status" value="1"/>
</dbReference>
<evidence type="ECO:0000313" key="2">
    <source>
        <dbReference type="Proteomes" id="UP000076852"/>
    </source>
</evidence>
<dbReference type="Gene3D" id="3.10.129.10">
    <property type="entry name" value="Hotdog Thioesterase"/>
    <property type="match status" value="1"/>
</dbReference>
<accession>A0A160FSS4</accession>
<reference evidence="1 2" key="1">
    <citation type="journal article" date="2016" name="Gene">
        <title>PacBio SMRT assembly of a complex multi-replicon genome reveals chlorocatechol degradative operon in a region of genome plasticity.</title>
        <authorList>
            <person name="Ricker N."/>
            <person name="Shen S.Y."/>
            <person name="Goordial J."/>
            <person name="Jin S."/>
            <person name="Fulthorpe R.R."/>
        </authorList>
    </citation>
    <scope>NUCLEOTIDE SEQUENCE [LARGE SCALE GENOMIC DNA]</scope>
    <source>
        <strain evidence="1 2">OLGA172</strain>
    </source>
</reference>
<dbReference type="SUPFAM" id="SSF54637">
    <property type="entry name" value="Thioesterase/thiol ester dehydrase-isomerase"/>
    <property type="match status" value="1"/>
</dbReference>
<name>A0A160FSS4_9BURK</name>
<keyword evidence="2" id="KW-1185">Reference proteome</keyword>
<dbReference type="RefSeq" id="WP_063499413.1">
    <property type="nucleotide sequence ID" value="NZ_CP014579.1"/>
</dbReference>
<sequence length="150" mass="16830">MYKYSYQRRLHWSECDPVGIIFFPHYARWVADGLHEMFLGLGVDPTGIYDGNIRRGLPIVSLSIKFHAAPALHEEVDHRILVQKVGTKSLSFRHEFRRGDALLAEAEDVRVWTTHVVGQPDSLKAVPIPSEIKALLEDVGVSAQTADGRA</sequence>
<proteinExistence type="predicted"/>
<dbReference type="KEGG" id="buz:AYM40_28285"/>
<dbReference type="STRING" id="1804984.AYM40_28285"/>
<evidence type="ECO:0000313" key="1">
    <source>
        <dbReference type="EMBL" id="ANB76165.1"/>
    </source>
</evidence>
<dbReference type="Proteomes" id="UP000076852">
    <property type="component" value="Chromosome 2"/>
</dbReference>
<dbReference type="InterPro" id="IPR029069">
    <property type="entry name" value="HotDog_dom_sf"/>
</dbReference>
<protein>
    <submittedName>
        <fullName evidence="1">Thioesterase</fullName>
    </submittedName>
</protein>
<dbReference type="OrthoDB" id="21822at2"/>